<dbReference type="GO" id="GO:0004553">
    <property type="term" value="F:hydrolase activity, hydrolyzing O-glycosyl compounds"/>
    <property type="evidence" value="ECO:0007669"/>
    <property type="project" value="InterPro"/>
</dbReference>
<dbReference type="Gene3D" id="3.20.20.80">
    <property type="entry name" value="Glycosidases"/>
    <property type="match status" value="1"/>
</dbReference>
<name>A0A2W1L6T7_9BACL</name>
<dbReference type="Gene3D" id="2.60.40.1180">
    <property type="entry name" value="Golgi alpha-mannosidase II"/>
    <property type="match status" value="1"/>
</dbReference>
<dbReference type="GO" id="GO:0005975">
    <property type="term" value="P:carbohydrate metabolic process"/>
    <property type="evidence" value="ECO:0007669"/>
    <property type="project" value="InterPro"/>
</dbReference>
<dbReference type="PANTHER" id="PTHR10357">
    <property type="entry name" value="ALPHA-AMYLASE FAMILY MEMBER"/>
    <property type="match status" value="1"/>
</dbReference>
<evidence type="ECO:0000256" key="2">
    <source>
        <dbReference type="ARBA" id="ARBA00022801"/>
    </source>
</evidence>
<dbReference type="InterPro" id="IPR013780">
    <property type="entry name" value="Glyco_hydro_b"/>
</dbReference>
<dbReference type="AlphaFoldDB" id="A0A2W1L6T7"/>
<dbReference type="CDD" id="cd02857">
    <property type="entry name" value="E_set_CDase_PDE_N"/>
    <property type="match status" value="1"/>
</dbReference>
<keyword evidence="2" id="KW-0378">Hydrolase</keyword>
<dbReference type="OrthoDB" id="9805159at2"/>
<evidence type="ECO:0000256" key="1">
    <source>
        <dbReference type="ARBA" id="ARBA00008061"/>
    </source>
</evidence>
<dbReference type="Gene3D" id="3.90.400.10">
    <property type="entry name" value="Oligo-1,6-glucosidase, Domain 2"/>
    <property type="match status" value="1"/>
</dbReference>
<dbReference type="InterPro" id="IPR006047">
    <property type="entry name" value="GH13_cat_dom"/>
</dbReference>
<proteinExistence type="inferred from homology"/>
<dbReference type="InterPro" id="IPR032091">
    <property type="entry name" value="Malt_amylase-like_C"/>
</dbReference>
<dbReference type="CDD" id="cd11338">
    <property type="entry name" value="AmyAc_CMD"/>
    <property type="match status" value="1"/>
</dbReference>
<evidence type="ECO:0000259" key="4">
    <source>
        <dbReference type="SMART" id="SM00642"/>
    </source>
</evidence>
<dbReference type="Pfam" id="PF00128">
    <property type="entry name" value="Alpha-amylase"/>
    <property type="match status" value="1"/>
</dbReference>
<dbReference type="Pfam" id="PF16657">
    <property type="entry name" value="Malt_amylase_C"/>
    <property type="match status" value="1"/>
</dbReference>
<dbReference type="RefSeq" id="WP_111147524.1">
    <property type="nucleotide sequence ID" value="NZ_QKRB01000046.1"/>
</dbReference>
<keyword evidence="6" id="KW-1185">Reference proteome</keyword>
<comment type="caution">
    <text evidence="5">The sequence shown here is derived from an EMBL/GenBank/DDBJ whole genome shotgun (WGS) entry which is preliminary data.</text>
</comment>
<keyword evidence="3 5" id="KW-0326">Glycosidase</keyword>
<dbReference type="SUPFAM" id="SSF51445">
    <property type="entry name" value="(Trans)glycosidases"/>
    <property type="match status" value="1"/>
</dbReference>
<evidence type="ECO:0000313" key="5">
    <source>
        <dbReference type="EMBL" id="PZD94976.1"/>
    </source>
</evidence>
<gene>
    <name evidence="5" type="ORF">DNH61_15145</name>
</gene>
<accession>A0A2W1L6T7</accession>
<dbReference type="InterPro" id="IPR004185">
    <property type="entry name" value="Glyco_hydro_13_lg-like_dom"/>
</dbReference>
<dbReference type="SUPFAM" id="SSF51011">
    <property type="entry name" value="Glycosyl hydrolase domain"/>
    <property type="match status" value="1"/>
</dbReference>
<dbReference type="PANTHER" id="PTHR10357:SF210">
    <property type="entry name" value="MALTODEXTRIN GLUCOSIDASE"/>
    <property type="match status" value="1"/>
</dbReference>
<organism evidence="5 6">
    <name type="scientific">Paenibacillus sambharensis</name>
    <dbReference type="NCBI Taxonomy" id="1803190"/>
    <lineage>
        <taxon>Bacteria</taxon>
        <taxon>Bacillati</taxon>
        <taxon>Bacillota</taxon>
        <taxon>Bacilli</taxon>
        <taxon>Bacillales</taxon>
        <taxon>Paenibacillaceae</taxon>
        <taxon>Paenibacillus</taxon>
    </lineage>
</organism>
<dbReference type="InterPro" id="IPR017853">
    <property type="entry name" value="GH"/>
</dbReference>
<dbReference type="Gene3D" id="2.60.40.10">
    <property type="entry name" value="Immunoglobulins"/>
    <property type="match status" value="1"/>
</dbReference>
<dbReference type="Pfam" id="PF02903">
    <property type="entry name" value="Alpha-amylase_N"/>
    <property type="match status" value="1"/>
</dbReference>
<evidence type="ECO:0000313" key="6">
    <source>
        <dbReference type="Proteomes" id="UP000249522"/>
    </source>
</evidence>
<dbReference type="Proteomes" id="UP000249522">
    <property type="component" value="Unassembled WGS sequence"/>
</dbReference>
<sequence>MLLECLHHSPRSTWAYAYDSRTIHLRLRTKRDDVETVYALAGDKYDWDAHYKELEMEKIASDHFFDYWEIGIRPEHKRFSYGFRLHAGDETVWMVESGIYHEQPMPPGGYYEFPYIHEVDIFQAPEWAKDAVFYQIMPDRFANGDPSNDPEGTAEWGGQPQTEGFFGGDLKGVLEHLDYLTELGINAIYFTPIFKSPSNHKYDTIDYMEIDPQFGTKEDLKKLVKACHERGIRVVLDAVFNHSGVLFGPFQDVVKNGENSKYKDWFHIHSFPVEVKENRANYDTFGFFGHMPKFNTANPQVKQYLLRVATHWLEEYELDGWRLDVANEIDHMFWREFRQAVKAINPEAYIIGEVWSDSTMWLLGDQFDSVMNYPFSDKALAYFESCYMDGYTFANEISRLLMRYPQQTNEVVFNLLCSHDTPRVLTRLGGDKRRLKQAVVFLLTYIGTPCIFYGDEIGLQGEGDPDCRKCMEWDPERQDTELLDFYKMLIALRKNNPVLRHGRFRFLMAEPGDCRIIYERLDEEKHFTVWINNTEEQSTLSHPMVTNDWKDALTEEAVETQDGIMNIELEPLGYRILYRNIAKK</sequence>
<evidence type="ECO:0000256" key="3">
    <source>
        <dbReference type="ARBA" id="ARBA00023295"/>
    </source>
</evidence>
<dbReference type="SMART" id="SM00642">
    <property type="entry name" value="Aamy"/>
    <property type="match status" value="1"/>
</dbReference>
<protein>
    <submittedName>
        <fullName evidence="5">Alpha-glycosidase</fullName>
    </submittedName>
</protein>
<dbReference type="InterPro" id="IPR013783">
    <property type="entry name" value="Ig-like_fold"/>
</dbReference>
<dbReference type="InterPro" id="IPR045857">
    <property type="entry name" value="O16G_dom_2"/>
</dbReference>
<feature type="domain" description="Glycosyl hydrolase family 13 catalytic" evidence="4">
    <location>
        <begin position="135"/>
        <end position="493"/>
    </location>
</feature>
<comment type="similarity">
    <text evidence="1">Belongs to the glycosyl hydrolase 13 family.</text>
</comment>
<dbReference type="EMBL" id="QKRB01000046">
    <property type="protein sequence ID" value="PZD94976.1"/>
    <property type="molecule type" value="Genomic_DNA"/>
</dbReference>
<reference evidence="5 6" key="1">
    <citation type="submission" date="2018-06" db="EMBL/GenBank/DDBJ databases">
        <title>Paenibacillus imtechensis sp. nov.</title>
        <authorList>
            <person name="Pinnaka A.K."/>
            <person name="Singh H."/>
            <person name="Kaur M."/>
        </authorList>
    </citation>
    <scope>NUCLEOTIDE SEQUENCE [LARGE SCALE GENOMIC DNA]</scope>
    <source>
        <strain evidence="5 6">SMB1</strain>
    </source>
</reference>